<evidence type="ECO:0000313" key="2">
    <source>
        <dbReference type="Proteomes" id="UP000076830"/>
    </source>
</evidence>
<protein>
    <submittedName>
        <fullName evidence="1">Uncharacterized protein</fullName>
    </submittedName>
</protein>
<dbReference type="Proteomes" id="UP000076830">
    <property type="component" value="Chromosome"/>
</dbReference>
<dbReference type="AlphaFoldDB" id="A0A160DX16"/>
<organism evidence="1 2">
    <name type="scientific">Dokdonella koreensis DS-123</name>
    <dbReference type="NCBI Taxonomy" id="1300342"/>
    <lineage>
        <taxon>Bacteria</taxon>
        <taxon>Pseudomonadati</taxon>
        <taxon>Pseudomonadota</taxon>
        <taxon>Gammaproteobacteria</taxon>
        <taxon>Lysobacterales</taxon>
        <taxon>Rhodanobacteraceae</taxon>
        <taxon>Dokdonella</taxon>
    </lineage>
</organism>
<accession>A0A160DX16</accession>
<proteinExistence type="predicted"/>
<gene>
    <name evidence="1" type="ORF">I596_3230</name>
</gene>
<name>A0A160DX16_9GAMM</name>
<dbReference type="OrthoDB" id="6197110at2"/>
<dbReference type="KEGG" id="dko:I596_3230"/>
<evidence type="ECO:0000313" key="1">
    <source>
        <dbReference type="EMBL" id="ANB19219.1"/>
    </source>
</evidence>
<dbReference type="EMBL" id="CP015249">
    <property type="protein sequence ID" value="ANB19219.1"/>
    <property type="molecule type" value="Genomic_DNA"/>
</dbReference>
<dbReference type="RefSeq" id="WP_067649788.1">
    <property type="nucleotide sequence ID" value="NZ_CP015249.1"/>
</dbReference>
<sequence>MPVLPAPLDSFLTITELDEGTTSFGPMFQHKFRETIPDFPCHLGVFLRVDGPRLIPLSYLHFRPFGDIMLVGGGCTDGRAFVHMTPEQRDQVTAAGGILLHNLRYGFERFADRCDAFFGYCGDPRAYAVDLQAGFVPTPHERLLARWHRPLDEVRRRALIAKAHAIGPF</sequence>
<reference evidence="1 2" key="1">
    <citation type="submission" date="2016-04" db="EMBL/GenBank/DDBJ databases">
        <title>Complete genome sequence of Dokdonella koreensis DS-123T.</title>
        <authorList>
            <person name="Kim J.F."/>
            <person name="Lee H."/>
            <person name="Kwak M.-J."/>
        </authorList>
    </citation>
    <scope>NUCLEOTIDE SEQUENCE [LARGE SCALE GENOMIC DNA]</scope>
    <source>
        <strain evidence="1 2">DS-123</strain>
    </source>
</reference>
<keyword evidence="2" id="KW-1185">Reference proteome</keyword>